<sequence>MSNSLTVAVVGATGTTGSAIVAGLLGSSETLFTVRALARPTSVDKPAYKELESRGVKVIPVDLKGSENDLVRALSGVDVVISALVFTELDSEIPLANAAKAAGVKRFLQSAMMVVIPPRGVVDLREQKEGILNHIQKIRLPYTYLDAGWWYDISVPTPPSRISKDQDGAVLQGQLGADGNVPIALAEIGDIGRYVAKVIADPRTLNKRVFVYNEIYAQNEVYNLVERLSGEKIQKSYISEEESEAVIEKAKVALAASPSSPEAIRGLVVNQLFYSITIRGDNAPDNAKYLGYLDGKELYPDFEYTTVEDWVKARA</sequence>
<dbReference type="Gene3D" id="3.40.50.720">
    <property type="entry name" value="NAD(P)-binding Rossmann-like Domain"/>
    <property type="match status" value="1"/>
</dbReference>
<dbReference type="InterPro" id="IPR008030">
    <property type="entry name" value="NmrA-like"/>
</dbReference>
<keyword evidence="2" id="KW-0560">Oxidoreductase</keyword>
<evidence type="ECO:0000256" key="2">
    <source>
        <dbReference type="ARBA" id="ARBA00023002"/>
    </source>
</evidence>
<gene>
    <name evidence="4" type="ORF">SLS63_007312</name>
</gene>
<reference evidence="4 5" key="1">
    <citation type="submission" date="2024-02" db="EMBL/GenBank/DDBJ databases">
        <title>De novo assembly and annotation of 12 fungi associated with fruit tree decline syndrome in Ontario, Canada.</title>
        <authorList>
            <person name="Sulman M."/>
            <person name="Ellouze W."/>
            <person name="Ilyukhin E."/>
        </authorList>
    </citation>
    <scope>NUCLEOTIDE SEQUENCE [LARGE SCALE GENOMIC DNA]</scope>
    <source>
        <strain evidence="4 5">M169</strain>
    </source>
</reference>
<dbReference type="PANTHER" id="PTHR43349">
    <property type="entry name" value="PINORESINOL REDUCTASE-RELATED"/>
    <property type="match status" value="1"/>
</dbReference>
<dbReference type="EMBL" id="JAKNSF020000039">
    <property type="protein sequence ID" value="KAK7727261.1"/>
    <property type="molecule type" value="Genomic_DNA"/>
</dbReference>
<dbReference type="Proteomes" id="UP001430848">
    <property type="component" value="Unassembled WGS sequence"/>
</dbReference>
<evidence type="ECO:0000259" key="3">
    <source>
        <dbReference type="Pfam" id="PF05368"/>
    </source>
</evidence>
<dbReference type="Gene3D" id="3.90.25.10">
    <property type="entry name" value="UDP-galactose 4-epimerase, domain 1"/>
    <property type="match status" value="1"/>
</dbReference>
<evidence type="ECO:0000313" key="4">
    <source>
        <dbReference type="EMBL" id="KAK7727261.1"/>
    </source>
</evidence>
<evidence type="ECO:0000313" key="5">
    <source>
        <dbReference type="Proteomes" id="UP001430848"/>
    </source>
</evidence>
<protein>
    <recommendedName>
        <fullName evidence="3">NmrA-like domain-containing protein</fullName>
    </recommendedName>
</protein>
<dbReference type="SUPFAM" id="SSF51735">
    <property type="entry name" value="NAD(P)-binding Rossmann-fold domains"/>
    <property type="match status" value="1"/>
</dbReference>
<accession>A0ABR1P6H5</accession>
<evidence type="ECO:0000256" key="1">
    <source>
        <dbReference type="ARBA" id="ARBA00022857"/>
    </source>
</evidence>
<name>A0ABR1P6H5_DIAER</name>
<dbReference type="InterPro" id="IPR050608">
    <property type="entry name" value="NmrA-type/Isoflavone_red_sf"/>
</dbReference>
<organism evidence="4 5">
    <name type="scientific">Diaporthe eres</name>
    <name type="common">Phomopsis oblonga</name>
    <dbReference type="NCBI Taxonomy" id="83184"/>
    <lineage>
        <taxon>Eukaryota</taxon>
        <taxon>Fungi</taxon>
        <taxon>Dikarya</taxon>
        <taxon>Ascomycota</taxon>
        <taxon>Pezizomycotina</taxon>
        <taxon>Sordariomycetes</taxon>
        <taxon>Sordariomycetidae</taxon>
        <taxon>Diaporthales</taxon>
        <taxon>Diaporthaceae</taxon>
        <taxon>Diaporthe</taxon>
        <taxon>Diaporthe eres species complex</taxon>
    </lineage>
</organism>
<dbReference type="CDD" id="cd05259">
    <property type="entry name" value="PCBER_SDR_a"/>
    <property type="match status" value="1"/>
</dbReference>
<comment type="caution">
    <text evidence="4">The sequence shown here is derived from an EMBL/GenBank/DDBJ whole genome shotgun (WGS) entry which is preliminary data.</text>
</comment>
<keyword evidence="5" id="KW-1185">Reference proteome</keyword>
<dbReference type="PANTHER" id="PTHR43349:SF93">
    <property type="entry name" value="ISOFLAVONE REDUCTASE HOMOLOG P3-RELATED"/>
    <property type="match status" value="1"/>
</dbReference>
<keyword evidence="1" id="KW-0521">NADP</keyword>
<dbReference type="InterPro" id="IPR045312">
    <property type="entry name" value="PCBER-like"/>
</dbReference>
<proteinExistence type="predicted"/>
<feature type="domain" description="NmrA-like" evidence="3">
    <location>
        <begin position="6"/>
        <end position="310"/>
    </location>
</feature>
<dbReference type="InterPro" id="IPR036291">
    <property type="entry name" value="NAD(P)-bd_dom_sf"/>
</dbReference>
<dbReference type="Pfam" id="PF05368">
    <property type="entry name" value="NmrA"/>
    <property type="match status" value="1"/>
</dbReference>